<dbReference type="HAMAP" id="MF_00599">
    <property type="entry name" value="FtsB"/>
    <property type="match status" value="1"/>
</dbReference>
<comment type="subunit">
    <text evidence="7">Part of a complex composed of FtsB, FtsL and FtsQ.</text>
</comment>
<evidence type="ECO:0000256" key="2">
    <source>
        <dbReference type="ARBA" id="ARBA00022618"/>
    </source>
</evidence>
<dbReference type="GO" id="GO:0005886">
    <property type="term" value="C:plasma membrane"/>
    <property type="evidence" value="ECO:0007669"/>
    <property type="project" value="UniProtKB-SubCell"/>
</dbReference>
<dbReference type="KEGG" id="nci:NCTC10296_01245"/>
<keyword evidence="1 7" id="KW-1003">Cell membrane</keyword>
<dbReference type="GO" id="GO:0030428">
    <property type="term" value="C:cell septum"/>
    <property type="evidence" value="ECO:0007669"/>
    <property type="project" value="TreeGrafter"/>
</dbReference>
<dbReference type="PANTHER" id="PTHR37485">
    <property type="entry name" value="CELL DIVISION PROTEIN FTSB"/>
    <property type="match status" value="1"/>
</dbReference>
<comment type="similarity">
    <text evidence="7">Belongs to the FtsB family.</text>
</comment>
<evidence type="ECO:0000313" key="8">
    <source>
        <dbReference type="EMBL" id="VEF01252.1"/>
    </source>
</evidence>
<dbReference type="InterPro" id="IPR023081">
    <property type="entry name" value="Cell_div_FtsB"/>
</dbReference>
<reference evidence="8 9" key="1">
    <citation type="submission" date="2018-12" db="EMBL/GenBank/DDBJ databases">
        <authorList>
            <consortium name="Pathogen Informatics"/>
        </authorList>
    </citation>
    <scope>NUCLEOTIDE SEQUENCE [LARGE SCALE GENOMIC DNA]</scope>
    <source>
        <strain evidence="8 9">NCTC10296</strain>
    </source>
</reference>
<comment type="function">
    <text evidence="7">Essential cell division protein. May link together the upstream cell division proteins, which are predominantly cytoplasmic, with the downstream cell division proteins, which are predominantly periplasmic.</text>
</comment>
<dbReference type="NCBIfam" id="NF002058">
    <property type="entry name" value="PRK00888.1"/>
    <property type="match status" value="1"/>
</dbReference>
<proteinExistence type="inferred from homology"/>
<keyword evidence="9" id="KW-1185">Reference proteome</keyword>
<keyword evidence="3 7" id="KW-0812">Transmembrane</keyword>
<dbReference type="STRING" id="493.BWD07_06870"/>
<evidence type="ECO:0000256" key="1">
    <source>
        <dbReference type="ARBA" id="ARBA00022475"/>
    </source>
</evidence>
<dbReference type="GO" id="GO:0032153">
    <property type="term" value="C:cell division site"/>
    <property type="evidence" value="ECO:0007669"/>
    <property type="project" value="UniProtKB-UniRule"/>
</dbReference>
<evidence type="ECO:0000256" key="3">
    <source>
        <dbReference type="ARBA" id="ARBA00022692"/>
    </source>
</evidence>
<keyword evidence="5 7" id="KW-0472">Membrane</keyword>
<protein>
    <recommendedName>
        <fullName evidence="7">Cell division protein FtsB</fullName>
    </recommendedName>
</protein>
<dbReference type="RefSeq" id="WP_085416628.1">
    <property type="nucleotide sequence ID" value="NZ_CAUJPY010000005.1"/>
</dbReference>
<evidence type="ECO:0000256" key="6">
    <source>
        <dbReference type="ARBA" id="ARBA00023306"/>
    </source>
</evidence>
<keyword evidence="4 7" id="KW-1133">Transmembrane helix</keyword>
<sequence length="93" mass="10829">MRWVTVFLSICIIGSQYDLWLSKGGWRDMWRLQNEVTVQETENSMLTLRNNALAAEVDDLANGKEAIAEIARVDLGYIRDGEIYYRMVDQRSR</sequence>
<keyword evidence="7" id="KW-0997">Cell inner membrane</keyword>
<gene>
    <name evidence="7 8" type="primary">ftsB</name>
    <name evidence="8" type="ORF">NCTC10296_01245</name>
</gene>
<keyword evidence="2 7" id="KW-0132">Cell division</keyword>
<dbReference type="EMBL" id="LR134313">
    <property type="protein sequence ID" value="VEF01252.1"/>
    <property type="molecule type" value="Genomic_DNA"/>
</dbReference>
<organism evidence="8 9">
    <name type="scientific">Neisseria canis</name>
    <dbReference type="NCBI Taxonomy" id="493"/>
    <lineage>
        <taxon>Bacteria</taxon>
        <taxon>Pseudomonadati</taxon>
        <taxon>Pseudomonadota</taxon>
        <taxon>Betaproteobacteria</taxon>
        <taxon>Neisseriales</taxon>
        <taxon>Neisseriaceae</taxon>
        <taxon>Neisseria</taxon>
    </lineage>
</organism>
<dbReference type="AlphaFoldDB" id="A0A1X3CX85"/>
<dbReference type="Proteomes" id="UP000279284">
    <property type="component" value="Chromosome"/>
</dbReference>
<evidence type="ECO:0000256" key="7">
    <source>
        <dbReference type="HAMAP-Rule" id="MF_00599"/>
    </source>
</evidence>
<feature type="topological domain" description="Periplasmic" evidence="7">
    <location>
        <begin position="22"/>
        <end position="93"/>
    </location>
</feature>
<dbReference type="InterPro" id="IPR007060">
    <property type="entry name" value="FtsL/DivIC"/>
</dbReference>
<name>A0A1X3CX85_9NEIS</name>
<evidence type="ECO:0000313" key="9">
    <source>
        <dbReference type="Proteomes" id="UP000279284"/>
    </source>
</evidence>
<keyword evidence="6 7" id="KW-0131">Cell cycle</keyword>
<accession>A0A1X3CX85</accession>
<comment type="subcellular location">
    <subcellularLocation>
        <location evidence="7">Cell inner membrane</location>
        <topology evidence="7">Single-pass type II membrane protein</topology>
    </subcellularLocation>
    <text evidence="7">Localizes to the division septum.</text>
</comment>
<dbReference type="PANTHER" id="PTHR37485:SF1">
    <property type="entry name" value="CELL DIVISION PROTEIN FTSB"/>
    <property type="match status" value="1"/>
</dbReference>
<dbReference type="GO" id="GO:0043093">
    <property type="term" value="P:FtsZ-dependent cytokinesis"/>
    <property type="evidence" value="ECO:0007669"/>
    <property type="project" value="UniProtKB-UniRule"/>
</dbReference>
<feature type="topological domain" description="Cytoplasmic" evidence="7">
    <location>
        <begin position="1"/>
        <end position="3"/>
    </location>
</feature>
<evidence type="ECO:0000256" key="4">
    <source>
        <dbReference type="ARBA" id="ARBA00022989"/>
    </source>
</evidence>
<dbReference type="OrthoDB" id="7061211at2"/>
<evidence type="ECO:0000256" key="5">
    <source>
        <dbReference type="ARBA" id="ARBA00023136"/>
    </source>
</evidence>
<dbReference type="Pfam" id="PF04977">
    <property type="entry name" value="DivIC"/>
    <property type="match status" value="1"/>
</dbReference>